<dbReference type="OrthoDB" id="10493779at2759"/>
<sequence>MENIYIIENVEHNNSGMYICEASNTIDAINYKTTYSVEIDIGNIHSEVSDDQEDISEDNEYEEIESISCQDVNMINERIETSNQPIIEGEIVLENIHISTSSTISGSDITMIHSYVNTNIFNTNEHLNMSVNTETVSNHPNELENSNMGIGDTFVDNN</sequence>
<comment type="caution">
    <text evidence="1">The sequence shown here is derived from an EMBL/GenBank/DDBJ whole genome shotgun (WGS) entry which is preliminary data.</text>
</comment>
<dbReference type="AlphaFoldDB" id="A0A8S3V9P2"/>
<keyword evidence="2" id="KW-1185">Reference proteome</keyword>
<evidence type="ECO:0000313" key="1">
    <source>
        <dbReference type="EMBL" id="CAG2251552.1"/>
    </source>
</evidence>
<name>A0A8S3V9P2_MYTED</name>
<gene>
    <name evidence="1" type="ORF">MEDL_63228</name>
</gene>
<evidence type="ECO:0000313" key="2">
    <source>
        <dbReference type="Proteomes" id="UP000683360"/>
    </source>
</evidence>
<proteinExistence type="predicted"/>
<accession>A0A8S3V9P2</accession>
<dbReference type="EMBL" id="CAJPWZ010003093">
    <property type="protein sequence ID" value="CAG2251552.1"/>
    <property type="molecule type" value="Genomic_DNA"/>
</dbReference>
<organism evidence="1 2">
    <name type="scientific">Mytilus edulis</name>
    <name type="common">Blue mussel</name>
    <dbReference type="NCBI Taxonomy" id="6550"/>
    <lineage>
        <taxon>Eukaryota</taxon>
        <taxon>Metazoa</taxon>
        <taxon>Spiralia</taxon>
        <taxon>Lophotrochozoa</taxon>
        <taxon>Mollusca</taxon>
        <taxon>Bivalvia</taxon>
        <taxon>Autobranchia</taxon>
        <taxon>Pteriomorphia</taxon>
        <taxon>Mytilida</taxon>
        <taxon>Mytiloidea</taxon>
        <taxon>Mytilidae</taxon>
        <taxon>Mytilinae</taxon>
        <taxon>Mytilus</taxon>
    </lineage>
</organism>
<dbReference type="Proteomes" id="UP000683360">
    <property type="component" value="Unassembled WGS sequence"/>
</dbReference>
<protein>
    <submittedName>
        <fullName evidence="1">Uncharacterized protein</fullName>
    </submittedName>
</protein>
<reference evidence="1" key="1">
    <citation type="submission" date="2021-03" db="EMBL/GenBank/DDBJ databases">
        <authorList>
            <person name="Bekaert M."/>
        </authorList>
    </citation>
    <scope>NUCLEOTIDE SEQUENCE</scope>
</reference>